<organism evidence="1 2">
    <name type="scientific">Pseudomonas fluorescens</name>
    <dbReference type="NCBI Taxonomy" id="294"/>
    <lineage>
        <taxon>Bacteria</taxon>
        <taxon>Pseudomonadati</taxon>
        <taxon>Pseudomonadota</taxon>
        <taxon>Gammaproteobacteria</taxon>
        <taxon>Pseudomonadales</taxon>
        <taxon>Pseudomonadaceae</taxon>
        <taxon>Pseudomonas</taxon>
    </lineage>
</organism>
<sequence length="666" mass="75311">MDGSTGFVPREFSGTTKITDRGIRNHFSKSVSPWRPLAELIWNGFDAKAKNVTASIDTNKLGGVESITVLDDGHGIDVDGSESSFFNFRDSKKKRSHDVHGEKGIGRLYFHKICNRAEWYTKSAETDAKLTVHSTALDKVEATTIPSGSQHALLSDLVSGTCVELTRFSEPYLSHENIVKCLSLEFGWYLAINPSKTITLNGERILPPDHSSEKISLSIEDQIFEVKLIHWAEKPTSGKSYIYYSSSKGRVVNYALSSLNQKPGYHTTLATCSAWFNASEVDDESLHLSFDTLTQTKTWKSLQKKISDFGQEHYKKFLVSKADEQLEKLEIEGELPTYDGANKGYAEWRLGNLKSILRVILISDPKVFKDSNKKQRKLVIRLLDRLAISNENDAIFEVLESVLDLDDSSMRLFSDQIKTAKLNNIVSTIEKLQRREDAVSRISEIMLLHFKDVLETPDLQGVIEANTWLFGSQYETIGAEETTFTKIAQNLRDKVKGIEHVSEEDLEDGATITGANRQTDLFLVRRSMQHDSINNQPYFKCVIIEIKRPSIALNKNHLRQIDDYAGILAKHPSYQGIQTRYEIILLGRKISAVDYDIGERLEQLANRNDPGLVGAGLIKKYVKTWQSIVEEFRLSNHYLLNTLQSQRDVLEESKNELLTNLQAGTH</sequence>
<dbReference type="EMBL" id="CABVIK010000005">
    <property type="protein sequence ID" value="VVO85764.1"/>
    <property type="molecule type" value="Genomic_DNA"/>
</dbReference>
<protein>
    <recommendedName>
        <fullName evidence="3">DNA mismatch repair protein</fullName>
    </recommendedName>
</protein>
<dbReference type="AlphaFoldDB" id="A0A5E7JCN9"/>
<gene>
    <name evidence="1" type="ORF">PS870_02046</name>
</gene>
<proteinExistence type="predicted"/>
<dbReference type="Gene3D" id="3.30.565.10">
    <property type="entry name" value="Histidine kinase-like ATPase, C-terminal domain"/>
    <property type="match status" value="1"/>
</dbReference>
<dbReference type="Proteomes" id="UP000349468">
    <property type="component" value="Unassembled WGS sequence"/>
</dbReference>
<evidence type="ECO:0000313" key="2">
    <source>
        <dbReference type="Proteomes" id="UP000349468"/>
    </source>
</evidence>
<dbReference type="InterPro" id="IPR036890">
    <property type="entry name" value="HATPase_C_sf"/>
</dbReference>
<dbReference type="RefSeq" id="WP_154912242.1">
    <property type="nucleotide sequence ID" value="NZ_CABVIK010000005.1"/>
</dbReference>
<dbReference type="Pfam" id="PF13589">
    <property type="entry name" value="HATPase_c_3"/>
    <property type="match status" value="1"/>
</dbReference>
<dbReference type="SUPFAM" id="SSF55874">
    <property type="entry name" value="ATPase domain of HSP90 chaperone/DNA topoisomerase II/histidine kinase"/>
    <property type="match status" value="1"/>
</dbReference>
<name>A0A5E7JCN9_PSEFL</name>
<reference evidence="1 2" key="1">
    <citation type="submission" date="2019-09" db="EMBL/GenBank/DDBJ databases">
        <authorList>
            <person name="Chandra G."/>
            <person name="Truman W A."/>
        </authorList>
    </citation>
    <scope>NUCLEOTIDE SEQUENCE [LARGE SCALE GENOMIC DNA]</scope>
    <source>
        <strain evidence="1">PS870</strain>
    </source>
</reference>
<evidence type="ECO:0000313" key="1">
    <source>
        <dbReference type="EMBL" id="VVO85764.1"/>
    </source>
</evidence>
<evidence type="ECO:0008006" key="3">
    <source>
        <dbReference type="Google" id="ProtNLM"/>
    </source>
</evidence>
<accession>A0A5E7JCN9</accession>